<dbReference type="Proteomes" id="UP000826146">
    <property type="component" value="Chromosome"/>
</dbReference>
<evidence type="ECO:0000313" key="2">
    <source>
        <dbReference type="Proteomes" id="UP000826146"/>
    </source>
</evidence>
<gene>
    <name evidence="1" type="ORF">NHP190012_13210</name>
</gene>
<reference evidence="1 2" key="1">
    <citation type="submission" date="2021-07" db="EMBL/GenBank/DDBJ databases">
        <title>Novel Helicobacter sp. Isolated from a cat.</title>
        <authorList>
            <person name="Rimbara E."/>
            <person name="Suzuki M."/>
        </authorList>
    </citation>
    <scope>NUCLEOTIDE SEQUENCE [LARGE SCALE GENOMIC DNA]</scope>
    <source>
        <strain evidence="2">NHP19-012</strain>
    </source>
</reference>
<dbReference type="RefSeq" id="WP_221271518.1">
    <property type="nucleotide sequence ID" value="NZ_AP024819.1"/>
</dbReference>
<sequence length="148" mass="16408">MHSHPSTASARKELAKITEIFSQSKKHPIFGAWLESARADFEGLKSQSLRRLEDLETEQKPKITIALFGETNAGKSTLIEALRLFFNEPGKALEQRLFQEARGDTTPLADGAIIDAHIDFTQAITPYTFTLANGGGGYPIRHARNRGR</sequence>
<keyword evidence="1" id="KW-0547">Nucleotide-binding</keyword>
<proteinExistence type="predicted"/>
<organism evidence="1 2">
    <name type="scientific">Helicobacter gastrofelis</name>
    <dbReference type="NCBI Taxonomy" id="2849642"/>
    <lineage>
        <taxon>Bacteria</taxon>
        <taxon>Pseudomonadati</taxon>
        <taxon>Campylobacterota</taxon>
        <taxon>Epsilonproteobacteria</taxon>
        <taxon>Campylobacterales</taxon>
        <taxon>Helicobacteraceae</taxon>
        <taxon>Helicobacter</taxon>
    </lineage>
</organism>
<accession>A0ABN6IAG9</accession>
<dbReference type="EMBL" id="AP024819">
    <property type="protein sequence ID" value="BCZ19679.1"/>
    <property type="molecule type" value="Genomic_DNA"/>
</dbReference>
<evidence type="ECO:0000313" key="1">
    <source>
        <dbReference type="EMBL" id="BCZ19679.1"/>
    </source>
</evidence>
<dbReference type="SUPFAM" id="SSF52540">
    <property type="entry name" value="P-loop containing nucleoside triphosphate hydrolases"/>
    <property type="match status" value="1"/>
</dbReference>
<name>A0ABN6IAG9_9HELI</name>
<dbReference type="InterPro" id="IPR027417">
    <property type="entry name" value="P-loop_NTPase"/>
</dbReference>
<protein>
    <submittedName>
        <fullName evidence="1">ATP-binding cassette domain-containing protein</fullName>
    </submittedName>
</protein>
<keyword evidence="2" id="KW-1185">Reference proteome</keyword>
<dbReference type="Gene3D" id="3.40.50.300">
    <property type="entry name" value="P-loop containing nucleotide triphosphate hydrolases"/>
    <property type="match status" value="1"/>
</dbReference>
<keyword evidence="1" id="KW-0067">ATP-binding</keyword>
<dbReference type="GO" id="GO:0005524">
    <property type="term" value="F:ATP binding"/>
    <property type="evidence" value="ECO:0007669"/>
    <property type="project" value="UniProtKB-KW"/>
</dbReference>